<keyword evidence="2" id="KW-0472">Membrane</keyword>
<feature type="region of interest" description="Disordered" evidence="1">
    <location>
        <begin position="195"/>
        <end position="223"/>
    </location>
</feature>
<dbReference type="RefSeq" id="XP_034012686.1">
    <property type="nucleotide sequence ID" value="XM_034155181.1"/>
</dbReference>
<sequence>MDSSTSSLSSSSVLPSKLLEDNYKLALKLFVNRNFEKSFAVASQLYGQAIQEYPRGLISETLLVKIISLYIAEITTIAEQEVAFETGVDVDQVISDVEGLFGNRRNVPPEILYNYYLAAKGKKVLSLLTSEISQILNTFTYNRESSKHEKNLARLYIDLLVEQDRWEDAKSFVGSCPVFTTSDLHQLEDWKQVQENQRKQDQLSKQKKESEAKQKKAEQIKQHRDRQLEYVKLNEMRQQGDRPINKRQPTPQDVQSLTQRLYHILDLLKNYFRDNSLVIGVVAVVLAIASRYVKLNRNTLNTVKDRVVDTVKMAMKITYL</sequence>
<gene>
    <name evidence="3" type="ORF">DIURU_002520</name>
</gene>
<accession>A0A642UQ28</accession>
<dbReference type="GeneID" id="54781171"/>
<keyword evidence="2" id="KW-1133">Transmembrane helix</keyword>
<keyword evidence="2" id="KW-0812">Transmembrane</keyword>
<organism evidence="3 4">
    <name type="scientific">Diutina rugosa</name>
    <name type="common">Yeast</name>
    <name type="synonym">Candida rugosa</name>
    <dbReference type="NCBI Taxonomy" id="5481"/>
    <lineage>
        <taxon>Eukaryota</taxon>
        <taxon>Fungi</taxon>
        <taxon>Dikarya</taxon>
        <taxon>Ascomycota</taxon>
        <taxon>Saccharomycotina</taxon>
        <taxon>Pichiomycetes</taxon>
        <taxon>Debaryomycetaceae</taxon>
        <taxon>Diutina</taxon>
    </lineage>
</organism>
<dbReference type="AlphaFoldDB" id="A0A642UQ28"/>
<dbReference type="OMA" id="VKMAFKF"/>
<protein>
    <submittedName>
        <fullName evidence="3">Uncharacterized protein</fullName>
    </submittedName>
</protein>
<proteinExistence type="predicted"/>
<dbReference type="Proteomes" id="UP000449547">
    <property type="component" value="Unassembled WGS sequence"/>
</dbReference>
<name>A0A642UQ28_DIURU</name>
<evidence type="ECO:0000256" key="2">
    <source>
        <dbReference type="SAM" id="Phobius"/>
    </source>
</evidence>
<feature type="transmembrane region" description="Helical" evidence="2">
    <location>
        <begin position="276"/>
        <end position="293"/>
    </location>
</feature>
<dbReference type="VEuPathDB" id="FungiDB:DIURU_002520"/>
<evidence type="ECO:0000256" key="1">
    <source>
        <dbReference type="SAM" id="MobiDB-lite"/>
    </source>
</evidence>
<reference evidence="3 4" key="1">
    <citation type="submission" date="2019-07" db="EMBL/GenBank/DDBJ databases">
        <title>Genome assembly of two rare yeast pathogens: Diutina rugosa and Trichomonascus ciferrii.</title>
        <authorList>
            <person name="Mixao V."/>
            <person name="Saus E."/>
            <person name="Hansen A."/>
            <person name="Lass-Flor C."/>
            <person name="Gabaldon T."/>
        </authorList>
    </citation>
    <scope>NUCLEOTIDE SEQUENCE [LARGE SCALE GENOMIC DNA]</scope>
    <source>
        <strain evidence="3 4">CBS 613</strain>
    </source>
</reference>
<dbReference type="OrthoDB" id="3981028at2759"/>
<dbReference type="EMBL" id="SWFT01000070">
    <property type="protein sequence ID" value="KAA8903233.1"/>
    <property type="molecule type" value="Genomic_DNA"/>
</dbReference>
<evidence type="ECO:0000313" key="4">
    <source>
        <dbReference type="Proteomes" id="UP000449547"/>
    </source>
</evidence>
<evidence type="ECO:0000313" key="3">
    <source>
        <dbReference type="EMBL" id="KAA8903233.1"/>
    </source>
</evidence>
<comment type="caution">
    <text evidence="3">The sequence shown here is derived from an EMBL/GenBank/DDBJ whole genome shotgun (WGS) entry which is preliminary data.</text>
</comment>
<keyword evidence="4" id="KW-1185">Reference proteome</keyword>